<keyword evidence="1" id="KW-0472">Membrane</keyword>
<feature type="transmembrane region" description="Helical" evidence="1">
    <location>
        <begin position="23"/>
        <end position="45"/>
    </location>
</feature>
<protein>
    <recommendedName>
        <fullName evidence="4">Extracellular solute-binding protein</fullName>
    </recommendedName>
</protein>
<dbReference type="EMBL" id="CP011853">
    <property type="protein sequence ID" value="ALG86802.1"/>
    <property type="molecule type" value="Genomic_DNA"/>
</dbReference>
<organism evidence="2 3">
    <name type="scientific">Gordonia phthalatica</name>
    <dbReference type="NCBI Taxonomy" id="1136941"/>
    <lineage>
        <taxon>Bacteria</taxon>
        <taxon>Bacillati</taxon>
        <taxon>Actinomycetota</taxon>
        <taxon>Actinomycetes</taxon>
        <taxon>Mycobacteriales</taxon>
        <taxon>Gordoniaceae</taxon>
        <taxon>Gordonia</taxon>
    </lineage>
</organism>
<evidence type="ECO:0000313" key="2">
    <source>
        <dbReference type="EMBL" id="ALG86802.1"/>
    </source>
</evidence>
<keyword evidence="1" id="KW-1133">Transmembrane helix</keyword>
<dbReference type="Proteomes" id="UP000063789">
    <property type="component" value="Chromosome"/>
</dbReference>
<evidence type="ECO:0008006" key="4">
    <source>
        <dbReference type="Google" id="ProtNLM"/>
    </source>
</evidence>
<evidence type="ECO:0000313" key="3">
    <source>
        <dbReference type="Proteomes" id="UP000063789"/>
    </source>
</evidence>
<dbReference type="STRING" id="1136941.ACH46_11240"/>
<accession>A0A0N9NGL3</accession>
<reference evidence="2 3" key="2">
    <citation type="journal article" date="2017" name="Int. J. Syst. Evol. Microbiol.">
        <title>Gordonia phthalatica sp. nov., a di-n-butyl phthalate-degrading bacterium isolated from activated sludge.</title>
        <authorList>
            <person name="Jin D."/>
            <person name="Kong X."/>
            <person name="Jia M."/>
            <person name="Yu X."/>
            <person name="Wang X."/>
            <person name="Zhuang X."/>
            <person name="Deng Y."/>
            <person name="Bai Z."/>
        </authorList>
    </citation>
    <scope>NUCLEOTIDE SEQUENCE [LARGE SCALE GENOMIC DNA]</scope>
    <source>
        <strain evidence="2 3">QH-11</strain>
    </source>
</reference>
<dbReference type="AlphaFoldDB" id="A0A0N9NGL3"/>
<dbReference type="KEGG" id="goq:ACH46_11240"/>
<keyword evidence="1" id="KW-0812">Transmembrane</keyword>
<sequence>MTRIAGGGRSVAKHNSDGRSRNFVSRPLIAVALTLILIAGLVTAWRQLGDRIDEEPVAANPCLEGPATVSVLADPAIAPGLQQIAENYNKTKPAVRDHCITVEVRPADARATLEGLSAKTWDQKTYGAFPAAWVPQSSVWAASLQVAKSDALQGNPESLVSSPVRLAMEPELAKAIDGRLAWADLPAQTRAASLGDFGLRSWGSMRIAMPDGPQSDATALMTQAVAAATVSAKAPLTDKQVRSGGVQGAIDELLSAPPRVGDGSIDAAVRSIAETTDPSDAPVRAVAVTEQQLYAITKNDKKARVAAVTPKGPTPVADYPVVRLAGQAVPPHVSDAVAEFFTFARKPVQMEILTKSGFHGSGPLPESTATVTFGEVSDQLPLPEPAASVAISRRVYPAAAL</sequence>
<name>A0A0N9NGL3_9ACTN</name>
<evidence type="ECO:0000256" key="1">
    <source>
        <dbReference type="SAM" id="Phobius"/>
    </source>
</evidence>
<keyword evidence="3" id="KW-1185">Reference proteome</keyword>
<dbReference type="PATRIC" id="fig|1136941.3.peg.2294"/>
<reference evidence="3" key="1">
    <citation type="submission" date="2015-06" db="EMBL/GenBank/DDBJ databases">
        <title>Complete genome sequence and metabolic analysis of phthalate degradation pathway in Gordonia sp. QH-11.</title>
        <authorList>
            <person name="Jin D."/>
            <person name="Kong X."/>
            <person name="Bai Z."/>
        </authorList>
    </citation>
    <scope>NUCLEOTIDE SEQUENCE [LARGE SCALE GENOMIC DNA]</scope>
    <source>
        <strain evidence="3">QH-11</strain>
    </source>
</reference>
<gene>
    <name evidence="2" type="ORF">ACH46_11240</name>
</gene>
<proteinExistence type="predicted"/>